<organism evidence="1">
    <name type="scientific">Cicer arietinum</name>
    <name type="common">Chickpea</name>
    <name type="synonym">Garbanzo</name>
    <dbReference type="NCBI Taxonomy" id="3827"/>
    <lineage>
        <taxon>Eukaryota</taxon>
        <taxon>Viridiplantae</taxon>
        <taxon>Streptophyta</taxon>
        <taxon>Embryophyta</taxon>
        <taxon>Tracheophyta</taxon>
        <taxon>Spermatophyta</taxon>
        <taxon>Magnoliopsida</taxon>
        <taxon>eudicotyledons</taxon>
        <taxon>Gunneridae</taxon>
        <taxon>Pentapetalae</taxon>
        <taxon>rosids</taxon>
        <taxon>fabids</taxon>
        <taxon>Fabales</taxon>
        <taxon>Fabaceae</taxon>
        <taxon>Papilionoideae</taxon>
        <taxon>50 kb inversion clade</taxon>
        <taxon>NPAAA clade</taxon>
        <taxon>Hologalegina</taxon>
        <taxon>IRL clade</taxon>
        <taxon>Cicereae</taxon>
        <taxon>Cicer</taxon>
    </lineage>
</organism>
<dbReference type="AlphaFoldDB" id="Q8L5C3"/>
<protein>
    <submittedName>
        <fullName evidence="1">Uncharacterized protein</fullName>
    </submittedName>
</protein>
<proteinExistence type="evidence at transcript level"/>
<feature type="non-terminal residue" evidence="1">
    <location>
        <position position="1"/>
    </location>
</feature>
<name>Q8L5C3_CICAR</name>
<sequence>IIDPVNFLFLPTFCIDCILNGCKHIIINNKGLLAAVSSTICVLICEHWIRK</sequence>
<reference evidence="1" key="1">
    <citation type="submission" date="2002-05" db="EMBL/GenBank/DDBJ databases">
        <title>A cDNA encoding a hypothetical protein is expressed in chickpea epicotyls.</title>
        <authorList>
            <person name="Dopico B."/>
            <person name="Labrador E."/>
        </authorList>
    </citation>
    <scope>NUCLEOTIDE SEQUENCE</scope>
    <source>
        <tissue evidence="1">Epicotyls</tissue>
    </source>
</reference>
<dbReference type="EMBL" id="AJ487473">
    <property type="protein sequence ID" value="CAD31846.1"/>
    <property type="molecule type" value="mRNA"/>
</dbReference>
<evidence type="ECO:0000313" key="1">
    <source>
        <dbReference type="EMBL" id="CAD31846.1"/>
    </source>
</evidence>
<accession>Q8L5C3</accession>